<dbReference type="GO" id="GO:0016791">
    <property type="term" value="F:phosphatase activity"/>
    <property type="evidence" value="ECO:0007669"/>
    <property type="project" value="TreeGrafter"/>
</dbReference>
<dbReference type="InterPro" id="IPR013078">
    <property type="entry name" value="His_Pase_superF_clade-1"/>
</dbReference>
<sequence>MSKVLKLLFIRHAQSIGNIEKRMQGHGDYELSPLGRQQSESLAKTLRTESWRPSHVYTSPLKRAVQTTEILLSYFQVPHLPAAVSDLIDPDSETPIEADEPSPKTIPVEHAEELKEFQNGIFQGLTWAEAQTRYPDLCRKLESSPDWIPIPEAETLYDARDRAKRFLDRIMQRHRDGDQLWIVSHSWILQHLIAQLLGSDRSWRLRAHNTALFEFWIDRSRWELQNQNRFNTDLWQIRRFNDSRHLH</sequence>
<dbReference type="GO" id="GO:0005829">
    <property type="term" value="C:cytosol"/>
    <property type="evidence" value="ECO:0007669"/>
    <property type="project" value="TreeGrafter"/>
</dbReference>
<evidence type="ECO:0000313" key="2">
    <source>
        <dbReference type="EMBL" id="BAY54750.1"/>
    </source>
</evidence>
<dbReference type="InterPro" id="IPR029033">
    <property type="entry name" value="His_PPase_superfam"/>
</dbReference>
<gene>
    <name evidence="2" type="ORF">NIES2135_15680</name>
</gene>
<evidence type="ECO:0000313" key="3">
    <source>
        <dbReference type="Proteomes" id="UP000217895"/>
    </source>
</evidence>
<dbReference type="PANTHER" id="PTHR48100">
    <property type="entry name" value="BROAD-SPECIFICITY PHOSPHATASE YOR283W-RELATED"/>
    <property type="match status" value="1"/>
</dbReference>
<dbReference type="EMBL" id="AP018203">
    <property type="protein sequence ID" value="BAY54750.1"/>
    <property type="molecule type" value="Genomic_DNA"/>
</dbReference>
<organism evidence="2 3">
    <name type="scientific">Leptolyngbya boryana NIES-2135</name>
    <dbReference type="NCBI Taxonomy" id="1973484"/>
    <lineage>
        <taxon>Bacteria</taxon>
        <taxon>Bacillati</taxon>
        <taxon>Cyanobacteriota</taxon>
        <taxon>Cyanophyceae</taxon>
        <taxon>Leptolyngbyales</taxon>
        <taxon>Leptolyngbyaceae</taxon>
        <taxon>Leptolyngbya group</taxon>
        <taxon>Leptolyngbya</taxon>
    </lineage>
</organism>
<dbReference type="Proteomes" id="UP000217895">
    <property type="component" value="Chromosome"/>
</dbReference>
<proteinExistence type="predicted"/>
<dbReference type="PANTHER" id="PTHR48100:SF44">
    <property type="entry name" value="PHOSPHATASE C1620.13-RELATED"/>
    <property type="match status" value="1"/>
</dbReference>
<feature type="binding site" evidence="1">
    <location>
        <begin position="11"/>
        <end position="18"/>
    </location>
    <ligand>
        <name>substrate</name>
    </ligand>
</feature>
<feature type="binding site" evidence="1">
    <location>
        <position position="63"/>
    </location>
    <ligand>
        <name>substrate</name>
    </ligand>
</feature>
<dbReference type="Pfam" id="PF00300">
    <property type="entry name" value="His_Phos_1"/>
    <property type="match status" value="2"/>
</dbReference>
<evidence type="ECO:0000256" key="1">
    <source>
        <dbReference type="PIRSR" id="PIRSR613078-2"/>
    </source>
</evidence>
<keyword evidence="3" id="KW-1185">Reference proteome</keyword>
<name>A0A1Z4JDG4_LEPBY</name>
<reference evidence="2 3" key="1">
    <citation type="submission" date="2017-06" db="EMBL/GenBank/DDBJ databases">
        <title>Genome sequencing of cyanobaciteial culture collection at National Institute for Environmental Studies (NIES).</title>
        <authorList>
            <person name="Hirose Y."/>
            <person name="Shimura Y."/>
            <person name="Fujisawa T."/>
            <person name="Nakamura Y."/>
            <person name="Kawachi M."/>
        </authorList>
    </citation>
    <scope>NUCLEOTIDE SEQUENCE [LARGE SCALE GENOMIC DNA]</scope>
    <source>
        <strain evidence="2 3">NIES-2135</strain>
    </source>
</reference>
<dbReference type="AlphaFoldDB" id="A0A1Z4JDG4"/>
<accession>A0A1Z4JDG4</accession>
<dbReference type="SMART" id="SM00855">
    <property type="entry name" value="PGAM"/>
    <property type="match status" value="1"/>
</dbReference>
<dbReference type="CDD" id="cd07067">
    <property type="entry name" value="HP_PGM_like"/>
    <property type="match status" value="1"/>
</dbReference>
<dbReference type="Gene3D" id="3.40.50.1240">
    <property type="entry name" value="Phosphoglycerate mutase-like"/>
    <property type="match status" value="1"/>
</dbReference>
<dbReference type="InterPro" id="IPR050275">
    <property type="entry name" value="PGM_Phosphatase"/>
</dbReference>
<protein>
    <submittedName>
        <fullName evidence="2">Phosphoglycerate mutase</fullName>
    </submittedName>
</protein>
<dbReference type="SUPFAM" id="SSF53254">
    <property type="entry name" value="Phosphoglycerate mutase-like"/>
    <property type="match status" value="1"/>
</dbReference>